<feature type="transmembrane region" description="Helical" evidence="3">
    <location>
        <begin position="31"/>
        <end position="54"/>
    </location>
</feature>
<organism evidence="5">
    <name type="scientific">Fibrocapsa japonica</name>
    <dbReference type="NCBI Taxonomy" id="94617"/>
    <lineage>
        <taxon>Eukaryota</taxon>
        <taxon>Sar</taxon>
        <taxon>Stramenopiles</taxon>
        <taxon>Ochrophyta</taxon>
        <taxon>Raphidophyceae</taxon>
        <taxon>Chattonellales</taxon>
        <taxon>Chattonellaceae</taxon>
        <taxon>Fibrocapsa</taxon>
    </lineage>
</organism>
<evidence type="ECO:0000259" key="4">
    <source>
        <dbReference type="PROSITE" id="PS00745"/>
    </source>
</evidence>
<keyword evidence="3" id="KW-0812">Transmembrane</keyword>
<gene>
    <name evidence="5" type="ORF">FJAP1339_LOCUS1013</name>
</gene>
<dbReference type="Gene3D" id="1.20.58.410">
    <property type="entry name" value="Release factor"/>
    <property type="match status" value="1"/>
</dbReference>
<proteinExistence type="inferred from homology"/>
<dbReference type="AlphaFoldDB" id="A0A7S2UWG0"/>
<keyword evidence="2" id="KW-0648">Protein biosynthesis</keyword>
<dbReference type="NCBIfam" id="TIGR00020">
    <property type="entry name" value="prfB"/>
    <property type="match status" value="1"/>
</dbReference>
<dbReference type="InterPro" id="IPR045853">
    <property type="entry name" value="Pep_chain_release_fac_I_sf"/>
</dbReference>
<evidence type="ECO:0000256" key="1">
    <source>
        <dbReference type="ARBA" id="ARBA00010835"/>
    </source>
</evidence>
<dbReference type="InterPro" id="IPR000352">
    <property type="entry name" value="Pep_chain_release_fac_I"/>
</dbReference>
<dbReference type="SUPFAM" id="SSF75620">
    <property type="entry name" value="Release factor"/>
    <property type="match status" value="1"/>
</dbReference>
<dbReference type="Pfam" id="PF00472">
    <property type="entry name" value="RF-1"/>
    <property type="match status" value="1"/>
</dbReference>
<dbReference type="PANTHER" id="PTHR43116:SF3">
    <property type="entry name" value="CLASS I PEPTIDE CHAIN RELEASE FACTOR"/>
    <property type="match status" value="1"/>
</dbReference>
<evidence type="ECO:0000256" key="2">
    <source>
        <dbReference type="ARBA" id="ARBA00022917"/>
    </source>
</evidence>
<evidence type="ECO:0000313" key="5">
    <source>
        <dbReference type="EMBL" id="CAD9858495.1"/>
    </source>
</evidence>
<dbReference type="Gene3D" id="3.30.70.1660">
    <property type="match status" value="1"/>
</dbReference>
<keyword evidence="3" id="KW-0472">Membrane</keyword>
<dbReference type="Pfam" id="PF03462">
    <property type="entry name" value="PCRF"/>
    <property type="match status" value="1"/>
</dbReference>
<dbReference type="PANTHER" id="PTHR43116">
    <property type="entry name" value="PEPTIDE CHAIN RELEASE FACTOR 2"/>
    <property type="match status" value="1"/>
</dbReference>
<dbReference type="EMBL" id="HBHR01002364">
    <property type="protein sequence ID" value="CAD9858495.1"/>
    <property type="molecule type" value="Transcribed_RNA"/>
</dbReference>
<sequence length="457" mass="51090">MNDDISVSAMVSLPMATSLKHQWNEPKSCRILYAIGLAMAYLLKSVGAFAIGSYSSVTPFFRQAIRLNRLNLVTMVSSSTLENISSLKKDLQGFHERIERNVDLVGILALKGEIKDLEGQASESSLWDDPARGQALTSKLGFLKGRLEQTERWQRWQGDIETACELGADPDLDSEEAAMLVEEALDISRNLQKDLDSFELEQMLGGPYDNCPCRLTIQAGAGGTDAQDWAAMLLRMYRRYAERQGYQVTLIDEMEGEEAGIKSAELEITGPFAYGRLAGEKGTHRLVRLSPFNSSNKRQTSFAGVETIPIVEQDDLGKFEIPEADLEVTTMRAGGKGGQNVNKVETAVRMKHLPTGLSVKCTQERTQTMNRALALKALKEKILVIMEEQQAKELAQIRGDMVEATWGQQIRNYIFHPYKMVKDVRTEVDTSQVQDVMDGDLDIFVNSFLRFRSKTNN</sequence>
<dbReference type="InterPro" id="IPR005139">
    <property type="entry name" value="PCRF"/>
</dbReference>
<name>A0A7S2UWG0_9STRA</name>
<dbReference type="SMART" id="SM00937">
    <property type="entry name" value="PCRF"/>
    <property type="match status" value="1"/>
</dbReference>
<dbReference type="GO" id="GO:0005737">
    <property type="term" value="C:cytoplasm"/>
    <property type="evidence" value="ECO:0007669"/>
    <property type="project" value="InterPro"/>
</dbReference>
<evidence type="ECO:0000256" key="3">
    <source>
        <dbReference type="SAM" id="Phobius"/>
    </source>
</evidence>
<dbReference type="PROSITE" id="PS00745">
    <property type="entry name" value="RF_PROK_I"/>
    <property type="match status" value="1"/>
</dbReference>
<dbReference type="Gene3D" id="3.30.160.20">
    <property type="match status" value="1"/>
</dbReference>
<comment type="similarity">
    <text evidence="1">Belongs to the prokaryotic/mitochondrial release factor family.</text>
</comment>
<protein>
    <recommendedName>
        <fullName evidence="4">Prokaryotic-type class I peptide chain release factors domain-containing protein</fullName>
    </recommendedName>
</protein>
<dbReference type="InterPro" id="IPR004374">
    <property type="entry name" value="PrfB"/>
</dbReference>
<keyword evidence="3" id="KW-1133">Transmembrane helix</keyword>
<dbReference type="GO" id="GO:0016149">
    <property type="term" value="F:translation release factor activity, codon specific"/>
    <property type="evidence" value="ECO:0007669"/>
    <property type="project" value="InterPro"/>
</dbReference>
<feature type="domain" description="Prokaryotic-type class I peptide chain release factors" evidence="4">
    <location>
        <begin position="332"/>
        <end position="348"/>
    </location>
</feature>
<accession>A0A7S2UWG0</accession>
<dbReference type="HAMAP" id="MF_00094">
    <property type="entry name" value="Rel_fac_2"/>
    <property type="match status" value="1"/>
</dbReference>
<reference evidence="5" key="1">
    <citation type="submission" date="2021-01" db="EMBL/GenBank/DDBJ databases">
        <authorList>
            <person name="Corre E."/>
            <person name="Pelletier E."/>
            <person name="Niang G."/>
            <person name="Scheremetjew M."/>
            <person name="Finn R."/>
            <person name="Kale V."/>
            <person name="Holt S."/>
            <person name="Cochrane G."/>
            <person name="Meng A."/>
            <person name="Brown T."/>
            <person name="Cohen L."/>
        </authorList>
    </citation>
    <scope>NUCLEOTIDE SEQUENCE</scope>
    <source>
        <strain evidence="5">CCMP1661</strain>
    </source>
</reference>